<accession>A0A2K8T1Z6</accession>
<keyword evidence="2" id="KW-1185">Reference proteome</keyword>
<dbReference type="RefSeq" id="WP_225912258.1">
    <property type="nucleotide sequence ID" value="NZ_CAWNNC010000001.1"/>
</dbReference>
<organism evidence="1 2">
    <name type="scientific">Nostoc flagelliforme CCNUN1</name>
    <dbReference type="NCBI Taxonomy" id="2038116"/>
    <lineage>
        <taxon>Bacteria</taxon>
        <taxon>Bacillati</taxon>
        <taxon>Cyanobacteriota</taxon>
        <taxon>Cyanophyceae</taxon>
        <taxon>Nostocales</taxon>
        <taxon>Nostocaceae</taxon>
        <taxon>Nostoc</taxon>
    </lineage>
</organism>
<dbReference type="KEGG" id="nfl:COO91_07778"/>
<dbReference type="AlphaFoldDB" id="A0A2K8T1Z6"/>
<name>A0A2K8T1Z6_9NOSO</name>
<proteinExistence type="predicted"/>
<evidence type="ECO:0000313" key="2">
    <source>
        <dbReference type="Proteomes" id="UP000232003"/>
    </source>
</evidence>
<protein>
    <submittedName>
        <fullName evidence="1">Uncharacterized protein</fullName>
    </submittedName>
</protein>
<dbReference type="EMBL" id="CP024785">
    <property type="protein sequence ID" value="AUB41716.1"/>
    <property type="molecule type" value="Genomic_DNA"/>
</dbReference>
<evidence type="ECO:0000313" key="1">
    <source>
        <dbReference type="EMBL" id="AUB41716.1"/>
    </source>
</evidence>
<sequence length="51" mass="5536">MTPFNKSKLFQRYTTAKKETAIAITNISDDAYLKPTDIGEVVGMSAAAVNN</sequence>
<dbReference type="Proteomes" id="UP000232003">
    <property type="component" value="Chromosome"/>
</dbReference>
<gene>
    <name evidence="1" type="ORF">COO91_07778</name>
</gene>
<reference evidence="1 2" key="1">
    <citation type="submission" date="2017-11" db="EMBL/GenBank/DDBJ databases">
        <title>Complete genome of a free-living desiccation-tolerant cyanobacterium and its photosynthetic adaptation to extreme terrestrial habitat.</title>
        <authorList>
            <person name="Shang J."/>
        </authorList>
    </citation>
    <scope>NUCLEOTIDE SEQUENCE [LARGE SCALE GENOMIC DNA]</scope>
    <source>
        <strain evidence="1 2">CCNUN1</strain>
    </source>
</reference>